<keyword evidence="1" id="KW-0238">DNA-binding</keyword>
<dbReference type="GO" id="GO:0016746">
    <property type="term" value="F:acyltransferase activity"/>
    <property type="evidence" value="ECO:0007669"/>
    <property type="project" value="InterPro"/>
</dbReference>
<dbReference type="AlphaFoldDB" id="A0A1N7JHM7"/>
<accession>A0A1N7JHM7</accession>
<feature type="domain" description="Lsr2 dimerization" evidence="2">
    <location>
        <begin position="1"/>
        <end position="61"/>
    </location>
</feature>
<organism evidence="4 5">
    <name type="scientific">Corynebacterium appendicis CIP 107643</name>
    <dbReference type="NCBI Taxonomy" id="1161099"/>
    <lineage>
        <taxon>Bacteria</taxon>
        <taxon>Bacillati</taxon>
        <taxon>Actinomycetota</taxon>
        <taxon>Actinomycetes</taxon>
        <taxon>Mycobacteriales</taxon>
        <taxon>Corynebacteriaceae</taxon>
        <taxon>Corynebacterium</taxon>
    </lineage>
</organism>
<evidence type="ECO:0000313" key="5">
    <source>
        <dbReference type="Proteomes" id="UP000186292"/>
    </source>
</evidence>
<proteinExistence type="predicted"/>
<dbReference type="Gene3D" id="3.30.60.230">
    <property type="entry name" value="Lsr2, dimerization domain"/>
    <property type="match status" value="1"/>
</dbReference>
<sequence length="104" mass="11813">MARREVTQFYDDLDGSALADSDHQAVHFSFNGTEYVLDLSTENVKKFHEALMPYIAAAREVPADPRTRVDASQIRAWARKKGMKVAKRGKIPFEIIDAYRRANA</sequence>
<gene>
    <name evidence="4" type="ORF">SAMN05444817_10815</name>
</gene>
<evidence type="ECO:0000259" key="3">
    <source>
        <dbReference type="Pfam" id="PF23359"/>
    </source>
</evidence>
<reference evidence="5" key="1">
    <citation type="submission" date="2017-01" db="EMBL/GenBank/DDBJ databases">
        <authorList>
            <person name="Varghese N."/>
            <person name="Submissions S."/>
        </authorList>
    </citation>
    <scope>NUCLEOTIDE SEQUENCE [LARGE SCALE GENOMIC DNA]</scope>
    <source>
        <strain evidence="5">DSM 44531</strain>
    </source>
</reference>
<dbReference type="RefSeq" id="WP_076599456.1">
    <property type="nucleotide sequence ID" value="NZ_CP046976.1"/>
</dbReference>
<dbReference type="OrthoDB" id="4113332at2"/>
<dbReference type="STRING" id="1161099.SAMN05444817_10815"/>
<protein>
    <submittedName>
        <fullName evidence="4">Lsr2 protein</fullName>
    </submittedName>
</protein>
<dbReference type="EMBL" id="FTOF01000008">
    <property type="protein sequence ID" value="SIS48766.1"/>
    <property type="molecule type" value="Genomic_DNA"/>
</dbReference>
<name>A0A1N7JHM7_9CORY</name>
<dbReference type="GO" id="GO:0003677">
    <property type="term" value="F:DNA binding"/>
    <property type="evidence" value="ECO:0007669"/>
    <property type="project" value="UniProtKB-KW"/>
</dbReference>
<dbReference type="Pfam" id="PF23359">
    <property type="entry name" value="Lsr2_DNA-bd"/>
    <property type="match status" value="1"/>
</dbReference>
<dbReference type="Proteomes" id="UP000186292">
    <property type="component" value="Unassembled WGS sequence"/>
</dbReference>
<evidence type="ECO:0000313" key="4">
    <source>
        <dbReference type="EMBL" id="SIS48766.1"/>
    </source>
</evidence>
<dbReference type="InterPro" id="IPR024412">
    <property type="entry name" value="Lsr2_dim_dom"/>
</dbReference>
<dbReference type="InterPro" id="IPR036625">
    <property type="entry name" value="E3-bd_dom_sf"/>
</dbReference>
<dbReference type="InterPro" id="IPR055370">
    <property type="entry name" value="Lsr2_DNA-bd"/>
</dbReference>
<feature type="domain" description="Lsr2 DNA-binding" evidence="3">
    <location>
        <begin position="68"/>
        <end position="102"/>
    </location>
</feature>
<evidence type="ECO:0000259" key="2">
    <source>
        <dbReference type="Pfam" id="PF11774"/>
    </source>
</evidence>
<keyword evidence="5" id="KW-1185">Reference proteome</keyword>
<evidence type="ECO:0000256" key="1">
    <source>
        <dbReference type="ARBA" id="ARBA00023125"/>
    </source>
</evidence>
<dbReference type="Gene3D" id="4.10.320.10">
    <property type="entry name" value="E3-binding domain"/>
    <property type="match status" value="1"/>
</dbReference>
<dbReference type="InterPro" id="IPR042261">
    <property type="entry name" value="Lsr2-like_dimerization"/>
</dbReference>
<dbReference type="Pfam" id="PF11774">
    <property type="entry name" value="Lsr2"/>
    <property type="match status" value="1"/>
</dbReference>